<feature type="transmembrane region" description="Helical" evidence="1">
    <location>
        <begin position="105"/>
        <end position="126"/>
    </location>
</feature>
<dbReference type="EMBL" id="JBHTND010000008">
    <property type="protein sequence ID" value="MFD1301524.1"/>
    <property type="molecule type" value="Genomic_DNA"/>
</dbReference>
<evidence type="ECO:0000256" key="1">
    <source>
        <dbReference type="SAM" id="Phobius"/>
    </source>
</evidence>
<comment type="caution">
    <text evidence="2">The sequence shown here is derived from an EMBL/GenBank/DDBJ whole genome shotgun (WGS) entry which is preliminary data.</text>
</comment>
<proteinExistence type="predicted"/>
<keyword evidence="1" id="KW-1133">Transmembrane helix</keyword>
<protein>
    <submittedName>
        <fullName evidence="2">YjgN family protein</fullName>
    </submittedName>
</protein>
<keyword evidence="1" id="KW-0812">Transmembrane</keyword>
<feature type="transmembrane region" description="Helical" evidence="1">
    <location>
        <begin position="203"/>
        <end position="228"/>
    </location>
</feature>
<feature type="transmembrane region" description="Helical" evidence="1">
    <location>
        <begin position="31"/>
        <end position="50"/>
    </location>
</feature>
<feature type="transmembrane region" description="Helical" evidence="1">
    <location>
        <begin position="78"/>
        <end position="98"/>
    </location>
</feature>
<keyword evidence="1" id="KW-0472">Membrane</keyword>
<name>A0ABW3WZ24_9HYPH</name>
<dbReference type="InterPro" id="IPR010295">
    <property type="entry name" value="DUF898"/>
</dbReference>
<feature type="transmembrane region" description="Helical" evidence="1">
    <location>
        <begin position="260"/>
        <end position="282"/>
    </location>
</feature>
<organism evidence="2 3">
    <name type="scientific">Methylobacterium marchantiae</name>
    <dbReference type="NCBI Taxonomy" id="600331"/>
    <lineage>
        <taxon>Bacteria</taxon>
        <taxon>Pseudomonadati</taxon>
        <taxon>Pseudomonadota</taxon>
        <taxon>Alphaproteobacteria</taxon>
        <taxon>Hyphomicrobiales</taxon>
        <taxon>Methylobacteriaceae</taxon>
        <taxon>Methylobacterium</taxon>
    </lineage>
</organism>
<dbReference type="Pfam" id="PF05987">
    <property type="entry name" value="DUF898"/>
    <property type="match status" value="1"/>
</dbReference>
<feature type="transmembrane region" description="Helical" evidence="1">
    <location>
        <begin position="353"/>
        <end position="375"/>
    </location>
</feature>
<dbReference type="RefSeq" id="WP_238205410.1">
    <property type="nucleotide sequence ID" value="NZ_JBHTND010000008.1"/>
</dbReference>
<gene>
    <name evidence="2" type="ORF">ACFQ4G_07990</name>
</gene>
<evidence type="ECO:0000313" key="2">
    <source>
        <dbReference type="EMBL" id="MFD1301524.1"/>
    </source>
</evidence>
<sequence>MTQPLADHARTGTERVGAITFDRRLSGLSGIAIRGFLLSLVTFGIYRFWYVTELRRYFWSRTIVDGSPGEYTGRGKELFLGFLVAIAILIPIYVAIFIATISVPWLAPFGSILSFLILFVLGQFAIYRGRRYRASRTLWRGIRLGQDGSAITYAAMAIGWSLLTLATLGLAFPFMRASLERYRIDHTLIGSSRMASSARGRSLLLPWLMFYVVVLLPIAAAFIAFLVASDFTIPDDLFVPKEGGKPGETQFNSDYNGTPIATFGAILMGTLGFTLPLGLLLIPFYRARETRIFVNAASLGPVRLSSTLKARQFYWPYIVYLLSIIGFVLLLGLVIGGGALLLHAGGTQSGAHWAIVLGMIVGYLGGALFFAVLYVRVITARLWAAVATTTTIENAGGLDAVLASSRRVGSGLNEGLADALDVGGALEVGF</sequence>
<evidence type="ECO:0000313" key="3">
    <source>
        <dbReference type="Proteomes" id="UP001597176"/>
    </source>
</evidence>
<reference evidence="3" key="1">
    <citation type="journal article" date="2019" name="Int. J. Syst. Evol. Microbiol.">
        <title>The Global Catalogue of Microorganisms (GCM) 10K type strain sequencing project: providing services to taxonomists for standard genome sequencing and annotation.</title>
        <authorList>
            <consortium name="The Broad Institute Genomics Platform"/>
            <consortium name="The Broad Institute Genome Sequencing Center for Infectious Disease"/>
            <person name="Wu L."/>
            <person name="Ma J."/>
        </authorList>
    </citation>
    <scope>NUCLEOTIDE SEQUENCE [LARGE SCALE GENOMIC DNA]</scope>
    <source>
        <strain evidence="3">CCUG 56108</strain>
    </source>
</reference>
<dbReference type="Proteomes" id="UP001597176">
    <property type="component" value="Unassembled WGS sequence"/>
</dbReference>
<keyword evidence="3" id="KW-1185">Reference proteome</keyword>
<accession>A0ABW3WZ24</accession>
<feature type="transmembrane region" description="Helical" evidence="1">
    <location>
        <begin position="317"/>
        <end position="341"/>
    </location>
</feature>